<feature type="non-terminal residue" evidence="1">
    <location>
        <position position="1"/>
    </location>
</feature>
<dbReference type="PANTHER" id="PTHR11933">
    <property type="entry name" value="TRNA 5-METHYLAMINOMETHYL-2-THIOURIDYLATE -METHYLTRANSFERASE"/>
    <property type="match status" value="1"/>
</dbReference>
<name>A0A2M7IY18_9BACT</name>
<gene>
    <name evidence="1" type="ORF">COZ78_02700</name>
</gene>
<sequence length="64" mass="7416">LWQLNQKQLAKVLLPIGEIDSKAEVRKLAEKFNLPVAQTKESQEVCFIKNTTEEFLKKYLKAKP</sequence>
<dbReference type="Pfam" id="PF03054">
    <property type="entry name" value="tRNA_Me_trans"/>
    <property type="match status" value="1"/>
</dbReference>
<dbReference type="AlphaFoldDB" id="A0A2M7IY18"/>
<evidence type="ECO:0000313" key="1">
    <source>
        <dbReference type="EMBL" id="PIX03004.1"/>
    </source>
</evidence>
<feature type="non-terminal residue" evidence="1">
    <location>
        <position position="64"/>
    </location>
</feature>
<protein>
    <submittedName>
        <fullName evidence="1">tRNA 2-thiouridine(34) synthase MnmA</fullName>
    </submittedName>
</protein>
<reference evidence="2" key="1">
    <citation type="submission" date="2017-09" db="EMBL/GenBank/DDBJ databases">
        <title>Depth-based differentiation of microbial function through sediment-hosted aquifers and enrichment of novel symbionts in the deep terrestrial subsurface.</title>
        <authorList>
            <person name="Probst A.J."/>
            <person name="Ladd B."/>
            <person name="Jarett J.K."/>
            <person name="Geller-Mcgrath D.E."/>
            <person name="Sieber C.M.K."/>
            <person name="Emerson J.B."/>
            <person name="Anantharaman K."/>
            <person name="Thomas B.C."/>
            <person name="Malmstrom R."/>
            <person name="Stieglmeier M."/>
            <person name="Klingl A."/>
            <person name="Woyke T."/>
            <person name="Ryan C.M."/>
            <person name="Banfield J.F."/>
        </authorList>
    </citation>
    <scope>NUCLEOTIDE SEQUENCE [LARGE SCALE GENOMIC DNA]</scope>
</reference>
<evidence type="ECO:0000313" key="2">
    <source>
        <dbReference type="Proteomes" id="UP000230505"/>
    </source>
</evidence>
<dbReference type="SUPFAM" id="SSF52402">
    <property type="entry name" value="Adenine nucleotide alpha hydrolases-like"/>
    <property type="match status" value="1"/>
</dbReference>
<dbReference type="Proteomes" id="UP000230505">
    <property type="component" value="Unassembled WGS sequence"/>
</dbReference>
<proteinExistence type="predicted"/>
<dbReference type="Gene3D" id="3.40.50.620">
    <property type="entry name" value="HUPs"/>
    <property type="match status" value="1"/>
</dbReference>
<dbReference type="GO" id="GO:0002143">
    <property type="term" value="P:tRNA wobble position uridine thiolation"/>
    <property type="evidence" value="ECO:0007669"/>
    <property type="project" value="TreeGrafter"/>
</dbReference>
<dbReference type="InterPro" id="IPR014729">
    <property type="entry name" value="Rossmann-like_a/b/a_fold"/>
</dbReference>
<comment type="caution">
    <text evidence="1">The sequence shown here is derived from an EMBL/GenBank/DDBJ whole genome shotgun (WGS) entry which is preliminary data.</text>
</comment>
<dbReference type="EMBL" id="PFHV01000072">
    <property type="protein sequence ID" value="PIX03004.1"/>
    <property type="molecule type" value="Genomic_DNA"/>
</dbReference>
<dbReference type="PANTHER" id="PTHR11933:SF5">
    <property type="entry name" value="MITOCHONDRIAL TRNA-SPECIFIC 2-THIOURIDYLASE 1"/>
    <property type="match status" value="1"/>
</dbReference>
<organism evidence="1 2">
    <name type="scientific">bacterium (Candidatus Gribaldobacteria) CG_4_8_14_3_um_filter_42_11</name>
    <dbReference type="NCBI Taxonomy" id="2014267"/>
    <lineage>
        <taxon>Bacteria</taxon>
        <taxon>Candidatus Gribaldobacteria</taxon>
    </lineage>
</organism>
<accession>A0A2M7IY18</accession>